<evidence type="ECO:0000313" key="3">
    <source>
        <dbReference type="Proteomes" id="UP000187209"/>
    </source>
</evidence>
<dbReference type="AlphaFoldDB" id="A0A1R2AZR5"/>
<dbReference type="GO" id="GO:0004674">
    <property type="term" value="F:protein serine/threonine kinase activity"/>
    <property type="evidence" value="ECO:0007669"/>
    <property type="project" value="InterPro"/>
</dbReference>
<evidence type="ECO:0000313" key="2">
    <source>
        <dbReference type="EMBL" id="OMJ70006.1"/>
    </source>
</evidence>
<proteinExistence type="predicted"/>
<dbReference type="Proteomes" id="UP000187209">
    <property type="component" value="Unassembled WGS sequence"/>
</dbReference>
<dbReference type="Pfam" id="PF00069">
    <property type="entry name" value="Pkinase"/>
    <property type="match status" value="1"/>
</dbReference>
<dbReference type="InterPro" id="IPR011009">
    <property type="entry name" value="Kinase-like_dom_sf"/>
</dbReference>
<keyword evidence="3" id="KW-1185">Reference proteome</keyword>
<name>A0A1R2AZR5_9CILI</name>
<dbReference type="CDD" id="cd14014">
    <property type="entry name" value="STKc_PknB_like"/>
    <property type="match status" value="1"/>
</dbReference>
<accession>A0A1R2AZR5</accession>
<dbReference type="GO" id="GO:0010506">
    <property type="term" value="P:regulation of autophagy"/>
    <property type="evidence" value="ECO:0007669"/>
    <property type="project" value="InterPro"/>
</dbReference>
<dbReference type="PROSITE" id="PS50011">
    <property type="entry name" value="PROTEIN_KINASE_DOM"/>
    <property type="match status" value="1"/>
</dbReference>
<gene>
    <name evidence="2" type="ORF">SteCoe_32115</name>
</gene>
<dbReference type="OrthoDB" id="4062651at2759"/>
<organism evidence="2 3">
    <name type="scientific">Stentor coeruleus</name>
    <dbReference type="NCBI Taxonomy" id="5963"/>
    <lineage>
        <taxon>Eukaryota</taxon>
        <taxon>Sar</taxon>
        <taxon>Alveolata</taxon>
        <taxon>Ciliophora</taxon>
        <taxon>Postciliodesmatophora</taxon>
        <taxon>Heterotrichea</taxon>
        <taxon>Heterotrichida</taxon>
        <taxon>Stentoridae</taxon>
        <taxon>Stentor</taxon>
    </lineage>
</organism>
<dbReference type="PANTHER" id="PTHR24348:SF68">
    <property type="entry name" value="SERINE_THREONINE-PROTEIN KINASE ATG1C"/>
    <property type="match status" value="1"/>
</dbReference>
<dbReference type="InterPro" id="IPR000719">
    <property type="entry name" value="Prot_kinase_dom"/>
</dbReference>
<dbReference type="SMART" id="SM00220">
    <property type="entry name" value="S_TKc"/>
    <property type="match status" value="1"/>
</dbReference>
<evidence type="ECO:0000259" key="1">
    <source>
        <dbReference type="PROSITE" id="PS50011"/>
    </source>
</evidence>
<protein>
    <recommendedName>
        <fullName evidence="1">Protein kinase domain-containing protein</fullName>
    </recommendedName>
</protein>
<sequence>MSLIDQIFIQLLRNNFGNITLERDSIHFSYHLNSASIPQECQELLIGIHFYKLSIKFRVTNIKKQYQNPSQLQKLLEMIHKLNLVLDDGSIKYDNEGKYIYYSNYLNREGYSPENLLGSFHRKIDDSIKSFRKFLEFTRTIDSENILDYESRFVKNTLDNWIEKKELRRNSSDNLVEKKKISDSTSIDQSSYDENNIEKYYNKNSPELLKNDEEVIGILKNDQNIWEMCDSDSFNDETFEYEYNPVDTIIVRLKKYTIQNDLLIKILNFMVSLWNIDIVFENFPLDWIMISVNEKNETSIFKFALKFTKTLNYYKSRKTKFENIEDYKTFISNKMKAAINTEYDNIYPQNLLKIEDFAIKDLNKMELIYRGGFGKVVKNTYHSNNVAIKYLKNKKNTNTWKRIVHEFNLLNEVNDQYIIKAYGLLEVKNKLCLVMEYCDGGSLEKNITSLQPDIKLNIMKKVAIALQKLHTNKIIHCDIKPLNILLSGRDMHCPKIIDFGLAFSEKKYFQEGYTLLYASLEQLLKQDIDFSTDVWSYGITFYRVLEEKFPFYATDKEVLIKILNEFEGLTFSKINGKEKNIIEECLKKNKDERIKFNKIVEDIISIENSKSRINN</sequence>
<dbReference type="PANTHER" id="PTHR24348">
    <property type="entry name" value="SERINE/THREONINE-PROTEIN KINASE UNC-51-RELATED"/>
    <property type="match status" value="1"/>
</dbReference>
<dbReference type="GO" id="GO:0005524">
    <property type="term" value="F:ATP binding"/>
    <property type="evidence" value="ECO:0007669"/>
    <property type="project" value="InterPro"/>
</dbReference>
<comment type="caution">
    <text evidence="2">The sequence shown here is derived from an EMBL/GenBank/DDBJ whole genome shotgun (WGS) entry which is preliminary data.</text>
</comment>
<feature type="domain" description="Protein kinase" evidence="1">
    <location>
        <begin position="362"/>
        <end position="606"/>
    </location>
</feature>
<dbReference type="GO" id="GO:0005737">
    <property type="term" value="C:cytoplasm"/>
    <property type="evidence" value="ECO:0007669"/>
    <property type="project" value="TreeGrafter"/>
</dbReference>
<dbReference type="SUPFAM" id="SSF56112">
    <property type="entry name" value="Protein kinase-like (PK-like)"/>
    <property type="match status" value="1"/>
</dbReference>
<dbReference type="InterPro" id="IPR045269">
    <property type="entry name" value="Atg1-like"/>
</dbReference>
<dbReference type="InterPro" id="IPR008271">
    <property type="entry name" value="Ser/Thr_kinase_AS"/>
</dbReference>
<dbReference type="PROSITE" id="PS00108">
    <property type="entry name" value="PROTEIN_KINASE_ST"/>
    <property type="match status" value="1"/>
</dbReference>
<dbReference type="EMBL" id="MPUH01001134">
    <property type="protein sequence ID" value="OMJ70006.1"/>
    <property type="molecule type" value="Genomic_DNA"/>
</dbReference>
<dbReference type="Gene3D" id="1.10.510.10">
    <property type="entry name" value="Transferase(Phosphotransferase) domain 1"/>
    <property type="match status" value="1"/>
</dbReference>
<reference evidence="2 3" key="1">
    <citation type="submission" date="2016-11" db="EMBL/GenBank/DDBJ databases">
        <title>The macronuclear genome of Stentor coeruleus: a giant cell with tiny introns.</title>
        <authorList>
            <person name="Slabodnick M."/>
            <person name="Ruby J.G."/>
            <person name="Reiff S.B."/>
            <person name="Swart E.C."/>
            <person name="Gosai S."/>
            <person name="Prabakaran S."/>
            <person name="Witkowska E."/>
            <person name="Larue G.E."/>
            <person name="Fisher S."/>
            <person name="Freeman R.M."/>
            <person name="Gunawardena J."/>
            <person name="Chu W."/>
            <person name="Stover N.A."/>
            <person name="Gregory B.D."/>
            <person name="Nowacki M."/>
            <person name="Derisi J."/>
            <person name="Roy S.W."/>
            <person name="Marshall W.F."/>
            <person name="Sood P."/>
        </authorList>
    </citation>
    <scope>NUCLEOTIDE SEQUENCE [LARGE SCALE GENOMIC DNA]</scope>
    <source>
        <strain evidence="2">WM001</strain>
    </source>
</reference>